<dbReference type="InterPro" id="IPR052314">
    <property type="entry name" value="Immune_rcpt_domain"/>
</dbReference>
<evidence type="ECO:0000313" key="19">
    <source>
        <dbReference type="Proteomes" id="UP000886700"/>
    </source>
</evidence>
<evidence type="ECO:0000256" key="14">
    <source>
        <dbReference type="ARBA" id="ARBA00082751"/>
    </source>
</evidence>
<evidence type="ECO:0000256" key="11">
    <source>
        <dbReference type="ARBA" id="ARBA00059754"/>
    </source>
</evidence>
<evidence type="ECO:0000256" key="3">
    <source>
        <dbReference type="ARBA" id="ARBA00022692"/>
    </source>
</evidence>
<evidence type="ECO:0000256" key="9">
    <source>
        <dbReference type="ARBA" id="ARBA00023180"/>
    </source>
</evidence>
<evidence type="ECO:0000256" key="7">
    <source>
        <dbReference type="ARBA" id="ARBA00023157"/>
    </source>
</evidence>
<evidence type="ECO:0000256" key="10">
    <source>
        <dbReference type="ARBA" id="ARBA00023319"/>
    </source>
</evidence>
<comment type="subcellular location">
    <subcellularLocation>
        <location evidence="1">Cell membrane</location>
        <topology evidence="1">Single-pass type I membrane protein</topology>
    </subcellularLocation>
</comment>
<evidence type="ECO:0000256" key="15">
    <source>
        <dbReference type="SAM" id="MobiDB-lite"/>
    </source>
</evidence>
<feature type="transmembrane region" description="Helical" evidence="16">
    <location>
        <begin position="203"/>
        <end position="227"/>
    </location>
</feature>
<dbReference type="InterPro" id="IPR013106">
    <property type="entry name" value="Ig_V-set"/>
</dbReference>
<evidence type="ECO:0000256" key="5">
    <source>
        <dbReference type="ARBA" id="ARBA00022989"/>
    </source>
</evidence>
<keyword evidence="6 16" id="KW-0472">Membrane</keyword>
<evidence type="ECO:0000256" key="13">
    <source>
        <dbReference type="ARBA" id="ARBA00071543"/>
    </source>
</evidence>
<keyword evidence="2" id="KW-1003">Cell membrane</keyword>
<dbReference type="GO" id="GO:0005886">
    <property type="term" value="C:plasma membrane"/>
    <property type="evidence" value="ECO:0007669"/>
    <property type="project" value="UniProtKB-SubCell"/>
</dbReference>
<keyword evidence="4 17" id="KW-0732">Signal</keyword>
<evidence type="ECO:0000256" key="2">
    <source>
        <dbReference type="ARBA" id="ARBA00022475"/>
    </source>
</evidence>
<evidence type="ECO:0000259" key="18">
    <source>
        <dbReference type="PROSITE" id="PS50835"/>
    </source>
</evidence>
<dbReference type="Proteomes" id="UP000886700">
    <property type="component" value="Unplaced"/>
</dbReference>
<keyword evidence="3 16" id="KW-0812">Transmembrane</keyword>
<dbReference type="RefSeq" id="XP_021084260.1">
    <property type="nucleotide sequence ID" value="XM_021228601.2"/>
</dbReference>
<comment type="subunit">
    <text evidence="12">Interacts with CD276 and this interaction enhances T-cell activation.</text>
</comment>
<evidence type="ECO:0000256" key="4">
    <source>
        <dbReference type="ARBA" id="ARBA00022729"/>
    </source>
</evidence>
<keyword evidence="10" id="KW-0393">Immunoglobulin domain</keyword>
<dbReference type="Gene3D" id="2.60.40.10">
    <property type="entry name" value="Immunoglobulins"/>
    <property type="match status" value="1"/>
</dbReference>
<protein>
    <recommendedName>
        <fullName evidence="13">Trem-like transcript 2 protein</fullName>
    </recommendedName>
    <alternativeName>
        <fullName evidence="14">Triggering receptor expressed on myeloid cells-like protein 2</fullName>
    </alternativeName>
</protein>
<organism evidence="19 20">
    <name type="scientific">Mesocricetus auratus</name>
    <name type="common">Golden hamster</name>
    <dbReference type="NCBI Taxonomy" id="10036"/>
    <lineage>
        <taxon>Eukaryota</taxon>
        <taxon>Metazoa</taxon>
        <taxon>Chordata</taxon>
        <taxon>Craniata</taxon>
        <taxon>Vertebrata</taxon>
        <taxon>Euteleostomi</taxon>
        <taxon>Mammalia</taxon>
        <taxon>Eutheria</taxon>
        <taxon>Euarchontoglires</taxon>
        <taxon>Glires</taxon>
        <taxon>Rodentia</taxon>
        <taxon>Myomorpha</taxon>
        <taxon>Muroidea</taxon>
        <taxon>Cricetidae</taxon>
        <taxon>Cricetinae</taxon>
        <taxon>Mesocricetus</taxon>
    </lineage>
</organism>
<dbReference type="SMART" id="SM00409">
    <property type="entry name" value="IG"/>
    <property type="match status" value="1"/>
</dbReference>
<dbReference type="InterPro" id="IPR007110">
    <property type="entry name" value="Ig-like_dom"/>
</dbReference>
<sequence>MESWTLVFLLLLLWLQACVSGPSNENVYKKVWRREGESLSLQCSYKNRRNRAEGKAWCKVRRRKCELSFMRDWVKGPSYSMQDDAKAKVVHITMEDLRVQDSGRYWCMRNTAGHLYPLVGFQLEVYPGTTAPTPVTSNSFTDSSGITEPGRSTEPQPMTMSPSDARSFSADPGTTSTVSRHLSSDLSTVGMWHQLTPNRSQEMYLPVMAVVLIFLLAPVVVVIYRFWKKRHMGSYNLGSNSAKPWMHLPEGAETLWKPAWSKITQ</sequence>
<dbReference type="FunFam" id="2.60.40.10:FF:001672">
    <property type="entry name" value="Triggering receptor expressed on myeloid cells like 2"/>
    <property type="match status" value="1"/>
</dbReference>
<dbReference type="CTD" id="79865"/>
<proteinExistence type="predicted"/>
<feature type="signal peptide" evidence="17">
    <location>
        <begin position="1"/>
        <end position="20"/>
    </location>
</feature>
<feature type="domain" description="Ig-like" evidence="18">
    <location>
        <begin position="22"/>
        <end position="107"/>
    </location>
</feature>
<dbReference type="PROSITE" id="PS50835">
    <property type="entry name" value="IG_LIKE"/>
    <property type="match status" value="1"/>
</dbReference>
<feature type="region of interest" description="Disordered" evidence="15">
    <location>
        <begin position="134"/>
        <end position="180"/>
    </location>
</feature>
<feature type="compositionally biased region" description="Polar residues" evidence="15">
    <location>
        <begin position="134"/>
        <end position="146"/>
    </location>
</feature>
<gene>
    <name evidence="20" type="primary">Treml2</name>
</gene>
<dbReference type="InterPro" id="IPR003599">
    <property type="entry name" value="Ig_sub"/>
</dbReference>
<dbReference type="SUPFAM" id="SSF48726">
    <property type="entry name" value="Immunoglobulin"/>
    <property type="match status" value="1"/>
</dbReference>
<evidence type="ECO:0000256" key="12">
    <source>
        <dbReference type="ARBA" id="ARBA00066031"/>
    </source>
</evidence>
<evidence type="ECO:0000256" key="8">
    <source>
        <dbReference type="ARBA" id="ARBA00023170"/>
    </source>
</evidence>
<keyword evidence="19" id="KW-1185">Reference proteome</keyword>
<dbReference type="PANTHER" id="PTHR16423">
    <property type="entry name" value="TREM-LIKE TRANSCRIPT PROTEIN"/>
    <property type="match status" value="1"/>
</dbReference>
<evidence type="ECO:0000313" key="20">
    <source>
        <dbReference type="RefSeq" id="XP_021084260.1"/>
    </source>
</evidence>
<dbReference type="InterPro" id="IPR036179">
    <property type="entry name" value="Ig-like_dom_sf"/>
</dbReference>
<evidence type="ECO:0000256" key="17">
    <source>
        <dbReference type="SAM" id="SignalP"/>
    </source>
</evidence>
<evidence type="ECO:0000256" key="1">
    <source>
        <dbReference type="ARBA" id="ARBA00004251"/>
    </source>
</evidence>
<dbReference type="AlphaFoldDB" id="A0A3Q0CNR2"/>
<dbReference type="Pfam" id="PF07686">
    <property type="entry name" value="V-set"/>
    <property type="match status" value="1"/>
</dbReference>
<dbReference type="GeneID" id="101833930"/>
<name>A0A3Q0CNR2_MESAU</name>
<accession>A0A3Q0CNR2</accession>
<comment type="function">
    <text evidence="11">Cell surface receptor that may play a role in the innate and adaptive immune response. Acts as a counter-receptor for CD276 and interaction with CD276 on T-cells enhances T-cell activation.</text>
</comment>
<feature type="chain" id="PRO_5018165375" description="Trem-like transcript 2 protein" evidence="17">
    <location>
        <begin position="21"/>
        <end position="265"/>
    </location>
</feature>
<keyword evidence="7" id="KW-1015">Disulfide bond</keyword>
<dbReference type="GO" id="GO:0009986">
    <property type="term" value="C:cell surface"/>
    <property type="evidence" value="ECO:0007669"/>
    <property type="project" value="TreeGrafter"/>
</dbReference>
<evidence type="ECO:0000256" key="6">
    <source>
        <dbReference type="ARBA" id="ARBA00023136"/>
    </source>
</evidence>
<dbReference type="PANTHER" id="PTHR16423:SF3">
    <property type="entry name" value="TREM-LIKE TRANSCRIPT 2 PROTEIN"/>
    <property type="match status" value="1"/>
</dbReference>
<dbReference type="GO" id="GO:0038023">
    <property type="term" value="F:signaling receptor activity"/>
    <property type="evidence" value="ECO:0007669"/>
    <property type="project" value="TreeGrafter"/>
</dbReference>
<keyword evidence="8" id="KW-0675">Receptor</keyword>
<reference evidence="20" key="1">
    <citation type="submission" date="2025-08" db="UniProtKB">
        <authorList>
            <consortium name="RefSeq"/>
        </authorList>
    </citation>
    <scope>IDENTIFICATION</scope>
    <source>
        <tissue evidence="20">Liver</tissue>
    </source>
</reference>
<dbReference type="GO" id="GO:0042110">
    <property type="term" value="P:T cell activation"/>
    <property type="evidence" value="ECO:0007669"/>
    <property type="project" value="TreeGrafter"/>
</dbReference>
<feature type="compositionally biased region" description="Polar residues" evidence="15">
    <location>
        <begin position="153"/>
        <end position="180"/>
    </location>
</feature>
<dbReference type="InterPro" id="IPR013783">
    <property type="entry name" value="Ig-like_fold"/>
</dbReference>
<keyword evidence="9" id="KW-0325">Glycoprotein</keyword>
<evidence type="ECO:0000256" key="16">
    <source>
        <dbReference type="SAM" id="Phobius"/>
    </source>
</evidence>
<keyword evidence="5 16" id="KW-1133">Transmembrane helix</keyword>